<dbReference type="Proteomes" id="UP001190700">
    <property type="component" value="Unassembled WGS sequence"/>
</dbReference>
<keyword evidence="1" id="KW-1133">Transmembrane helix</keyword>
<evidence type="ECO:0000313" key="3">
    <source>
        <dbReference type="Proteomes" id="UP001190700"/>
    </source>
</evidence>
<dbReference type="AlphaFoldDB" id="A0AAE0C7K6"/>
<name>A0AAE0C7K6_9CHLO</name>
<keyword evidence="1" id="KW-0812">Transmembrane</keyword>
<keyword evidence="1" id="KW-0472">Membrane</keyword>
<protein>
    <submittedName>
        <fullName evidence="2">Uncharacterized protein</fullName>
    </submittedName>
</protein>
<keyword evidence="3" id="KW-1185">Reference proteome</keyword>
<organism evidence="2 3">
    <name type="scientific">Cymbomonas tetramitiformis</name>
    <dbReference type="NCBI Taxonomy" id="36881"/>
    <lineage>
        <taxon>Eukaryota</taxon>
        <taxon>Viridiplantae</taxon>
        <taxon>Chlorophyta</taxon>
        <taxon>Pyramimonadophyceae</taxon>
        <taxon>Pyramimonadales</taxon>
        <taxon>Pyramimonadaceae</taxon>
        <taxon>Cymbomonas</taxon>
    </lineage>
</organism>
<evidence type="ECO:0000256" key="1">
    <source>
        <dbReference type="SAM" id="Phobius"/>
    </source>
</evidence>
<accession>A0AAE0C7K6</accession>
<reference evidence="2 3" key="1">
    <citation type="journal article" date="2015" name="Genome Biol. Evol.">
        <title>Comparative Genomics of a Bacterivorous Green Alga Reveals Evolutionary Causalities and Consequences of Phago-Mixotrophic Mode of Nutrition.</title>
        <authorList>
            <person name="Burns J.A."/>
            <person name="Paasch A."/>
            <person name="Narechania A."/>
            <person name="Kim E."/>
        </authorList>
    </citation>
    <scope>NUCLEOTIDE SEQUENCE [LARGE SCALE GENOMIC DNA]</scope>
    <source>
        <strain evidence="2 3">PLY_AMNH</strain>
    </source>
</reference>
<feature type="transmembrane region" description="Helical" evidence="1">
    <location>
        <begin position="36"/>
        <end position="53"/>
    </location>
</feature>
<evidence type="ECO:0000313" key="2">
    <source>
        <dbReference type="EMBL" id="KAK3249183.1"/>
    </source>
</evidence>
<feature type="transmembrane region" description="Helical" evidence="1">
    <location>
        <begin position="12"/>
        <end position="29"/>
    </location>
</feature>
<sequence length="119" mass="13106">MARVFGVGEGVFVLAFFGVLCIVVCLLGLKSRNGSQVCLASTIFWVFLFAILVSSPREDDEETVDTGEKDSSVIGRALMVRSTIPSYVNLHKRLLALMCMLEEDSVALNTKPMSRRQGF</sequence>
<comment type="caution">
    <text evidence="2">The sequence shown here is derived from an EMBL/GenBank/DDBJ whole genome shotgun (WGS) entry which is preliminary data.</text>
</comment>
<gene>
    <name evidence="2" type="ORF">CYMTET_41377</name>
</gene>
<dbReference type="EMBL" id="LGRX02027567">
    <property type="protein sequence ID" value="KAK3249183.1"/>
    <property type="molecule type" value="Genomic_DNA"/>
</dbReference>
<proteinExistence type="predicted"/>